<keyword evidence="3" id="KW-1185">Reference proteome</keyword>
<evidence type="ECO:0000313" key="2">
    <source>
        <dbReference type="EMBL" id="KAL3809586.1"/>
    </source>
</evidence>
<reference evidence="2 3" key="1">
    <citation type="submission" date="2024-10" db="EMBL/GenBank/DDBJ databases">
        <title>Updated reference genomes for cyclostephanoid diatoms.</title>
        <authorList>
            <person name="Roberts W.R."/>
            <person name="Alverson A.J."/>
        </authorList>
    </citation>
    <scope>NUCLEOTIDE SEQUENCE [LARGE SCALE GENOMIC DNA]</scope>
    <source>
        <strain evidence="2 3">AJA228-03</strain>
    </source>
</reference>
<name>A0ABD3RDM9_9STRA</name>
<proteinExistence type="predicted"/>
<dbReference type="Proteomes" id="UP001530377">
    <property type="component" value="Unassembled WGS sequence"/>
</dbReference>
<accession>A0ABD3RDM9</accession>
<evidence type="ECO:0000259" key="1">
    <source>
        <dbReference type="Pfam" id="PF13767"/>
    </source>
</evidence>
<dbReference type="AlphaFoldDB" id="A0ABD3RDM9"/>
<comment type="caution">
    <text evidence="2">The sequence shown here is derived from an EMBL/GenBank/DDBJ whole genome shotgun (WGS) entry which is preliminary data.</text>
</comment>
<organism evidence="2 3">
    <name type="scientific">Cyclostephanos tholiformis</name>
    <dbReference type="NCBI Taxonomy" id="382380"/>
    <lineage>
        <taxon>Eukaryota</taxon>
        <taxon>Sar</taxon>
        <taxon>Stramenopiles</taxon>
        <taxon>Ochrophyta</taxon>
        <taxon>Bacillariophyta</taxon>
        <taxon>Coscinodiscophyceae</taxon>
        <taxon>Thalassiosirophycidae</taxon>
        <taxon>Stephanodiscales</taxon>
        <taxon>Stephanodiscaceae</taxon>
        <taxon>Cyclostephanos</taxon>
    </lineage>
</organism>
<dbReference type="Pfam" id="PF13767">
    <property type="entry name" value="DUF4168"/>
    <property type="match status" value="1"/>
</dbReference>
<dbReference type="EMBL" id="JALLPB020000395">
    <property type="protein sequence ID" value="KAL3809586.1"/>
    <property type="molecule type" value="Genomic_DNA"/>
</dbReference>
<feature type="domain" description="DUF4168" evidence="1">
    <location>
        <begin position="63"/>
        <end position="154"/>
    </location>
</feature>
<protein>
    <recommendedName>
        <fullName evidence="1">DUF4168 domain-containing protein</fullName>
    </recommendedName>
</protein>
<dbReference type="InterPro" id="IPR025433">
    <property type="entry name" value="DUF4168"/>
</dbReference>
<gene>
    <name evidence="2" type="ORF">ACHAXA_005802</name>
</gene>
<evidence type="ECO:0000313" key="3">
    <source>
        <dbReference type="Proteomes" id="UP001530377"/>
    </source>
</evidence>
<sequence>MTVAQFNQIGREVISDPALRERVSEQAYLYRVASAVNLDKVPLLDDPSSRELLRSTEHKKYRVRLFARSVHEIEDLRADQMEALRRSLRVERFPPGFDLSDPNVQPLLHPEVRRVCEMFPIQAEEIVKRYGLESDEFNRMLEETRGNPIFRWRVQKYVEKAKDEKTKSNKMKA</sequence>